<dbReference type="InterPro" id="IPR015879">
    <property type="entry name" value="Ring_hydroxy_dOase_asu_C_dom"/>
</dbReference>
<dbReference type="InterPro" id="IPR036922">
    <property type="entry name" value="Rieske_2Fe-2S_sf"/>
</dbReference>
<dbReference type="CDD" id="cd00680">
    <property type="entry name" value="RHO_alpha_C"/>
    <property type="match status" value="1"/>
</dbReference>
<comment type="cofactor">
    <cofactor evidence="1">
        <name>Fe cation</name>
        <dbReference type="ChEBI" id="CHEBI:24875"/>
    </cofactor>
</comment>
<dbReference type="SUPFAM" id="SSF55961">
    <property type="entry name" value="Bet v1-like"/>
    <property type="match status" value="1"/>
</dbReference>
<comment type="caution">
    <text evidence="9">The sequence shown here is derived from an EMBL/GenBank/DDBJ whole genome shotgun (WGS) entry which is preliminary data.</text>
</comment>
<dbReference type="GO" id="GO:0004497">
    <property type="term" value="F:monooxygenase activity"/>
    <property type="evidence" value="ECO:0007669"/>
    <property type="project" value="UniProtKB-ARBA"/>
</dbReference>
<dbReference type="InterPro" id="IPR017941">
    <property type="entry name" value="Rieske_2Fe-2S"/>
</dbReference>
<dbReference type="SUPFAM" id="SSF50022">
    <property type="entry name" value="ISP domain"/>
    <property type="match status" value="1"/>
</dbReference>
<dbReference type="GO" id="GO:0051537">
    <property type="term" value="F:2 iron, 2 sulfur cluster binding"/>
    <property type="evidence" value="ECO:0007669"/>
    <property type="project" value="UniProtKB-KW"/>
</dbReference>
<dbReference type="PANTHER" id="PTHR43756:SF5">
    <property type="entry name" value="CHOLINE MONOOXYGENASE, CHLOROPLASTIC"/>
    <property type="match status" value="1"/>
</dbReference>
<feature type="domain" description="Rieske" evidence="8">
    <location>
        <begin position="56"/>
        <end position="152"/>
    </location>
</feature>
<reference evidence="9 10" key="1">
    <citation type="submission" date="2019-10" db="EMBL/GenBank/DDBJ databases">
        <title>Nocardia macrotermitis sp. nov. and Nocardia aurantia sp. nov., isolated from the gut of fungus growing-termite Macrotermes natalensis.</title>
        <authorList>
            <person name="Benndorf R."/>
            <person name="Schwitalla J."/>
            <person name="Martin K."/>
            <person name="De Beer W."/>
            <person name="Kaster A.-K."/>
            <person name="Vollmers J."/>
            <person name="Poulsen M."/>
            <person name="Beemelmanns C."/>
        </authorList>
    </citation>
    <scope>NUCLEOTIDE SEQUENCE [LARGE SCALE GENOMIC DNA]</scope>
    <source>
        <strain evidence="9 10">RB56</strain>
    </source>
</reference>
<dbReference type="EC" id="1.14.12.19" evidence="9"/>
<evidence type="ECO:0000313" key="9">
    <source>
        <dbReference type="EMBL" id="MQY31785.1"/>
    </source>
</evidence>
<dbReference type="PRINTS" id="PR00090">
    <property type="entry name" value="RNGDIOXGNASE"/>
</dbReference>
<dbReference type="EMBL" id="WEGI01000023">
    <property type="protein sequence ID" value="MQY31785.1"/>
    <property type="molecule type" value="Genomic_DNA"/>
</dbReference>
<proteinExistence type="predicted"/>
<dbReference type="GO" id="GO:0008695">
    <property type="term" value="F:3-phenylpropionate dioxygenase activity"/>
    <property type="evidence" value="ECO:0007669"/>
    <property type="project" value="UniProtKB-EC"/>
</dbReference>
<protein>
    <submittedName>
        <fullName evidence="9">3-phenylpropionate/cinnamic acid dioxygenase subunit alpha</fullName>
        <ecNumber evidence="9">1.14.12.19</ecNumber>
    </submittedName>
</protein>
<dbReference type="InterPro" id="IPR001663">
    <property type="entry name" value="Rng_hydr_dOase-A"/>
</dbReference>
<dbReference type="Proteomes" id="UP000431401">
    <property type="component" value="Unassembled WGS sequence"/>
</dbReference>
<dbReference type="PROSITE" id="PS51296">
    <property type="entry name" value="RIESKE"/>
    <property type="match status" value="1"/>
</dbReference>
<keyword evidence="5" id="KW-0408">Iron</keyword>
<keyword evidence="6" id="KW-0411">Iron-sulfur</keyword>
<keyword evidence="3" id="KW-0479">Metal-binding</keyword>
<dbReference type="PANTHER" id="PTHR43756">
    <property type="entry name" value="CHOLINE MONOOXYGENASE, CHLOROPLASTIC"/>
    <property type="match status" value="1"/>
</dbReference>
<dbReference type="Gene3D" id="2.102.10.10">
    <property type="entry name" value="Rieske [2Fe-2S] iron-sulphur domain"/>
    <property type="match status" value="1"/>
</dbReference>
<evidence type="ECO:0000256" key="1">
    <source>
        <dbReference type="ARBA" id="ARBA00001962"/>
    </source>
</evidence>
<dbReference type="Pfam" id="PF00848">
    <property type="entry name" value="Ring_hydroxyl_A"/>
    <property type="match status" value="1"/>
</dbReference>
<dbReference type="Gene3D" id="3.90.380.10">
    <property type="entry name" value="Naphthalene 1,2-dioxygenase Alpha Subunit, Chain A, domain 1"/>
    <property type="match status" value="1"/>
</dbReference>
<accession>A0A7K0E1B0</accession>
<evidence type="ECO:0000256" key="2">
    <source>
        <dbReference type="ARBA" id="ARBA00022714"/>
    </source>
</evidence>
<name>A0A7K0E1B0_9NOCA</name>
<evidence type="ECO:0000256" key="5">
    <source>
        <dbReference type="ARBA" id="ARBA00023004"/>
    </source>
</evidence>
<evidence type="ECO:0000259" key="8">
    <source>
        <dbReference type="PROSITE" id="PS51296"/>
    </source>
</evidence>
<feature type="region of interest" description="Disordered" evidence="7">
    <location>
        <begin position="1"/>
        <end position="30"/>
    </location>
</feature>
<keyword evidence="2" id="KW-0001">2Fe-2S</keyword>
<dbReference type="AlphaFoldDB" id="A0A7K0E1B0"/>
<dbReference type="GO" id="GO:0005506">
    <property type="term" value="F:iron ion binding"/>
    <property type="evidence" value="ECO:0007669"/>
    <property type="project" value="InterPro"/>
</dbReference>
<evidence type="ECO:0000256" key="6">
    <source>
        <dbReference type="ARBA" id="ARBA00023014"/>
    </source>
</evidence>
<organism evidence="9 10">
    <name type="scientific">Nocardia aurantia</name>
    <dbReference type="NCBI Taxonomy" id="2585199"/>
    <lineage>
        <taxon>Bacteria</taxon>
        <taxon>Bacillati</taxon>
        <taxon>Actinomycetota</taxon>
        <taxon>Actinomycetes</taxon>
        <taxon>Mycobacteriales</taxon>
        <taxon>Nocardiaceae</taxon>
        <taxon>Nocardia</taxon>
    </lineage>
</organism>
<dbReference type="RefSeq" id="WP_319944072.1">
    <property type="nucleotide sequence ID" value="NZ_WEGI01000023.1"/>
</dbReference>
<evidence type="ECO:0000256" key="4">
    <source>
        <dbReference type="ARBA" id="ARBA00023002"/>
    </source>
</evidence>
<keyword evidence="10" id="KW-1185">Reference proteome</keyword>
<evidence type="ECO:0000313" key="10">
    <source>
        <dbReference type="Proteomes" id="UP000431401"/>
    </source>
</evidence>
<dbReference type="Pfam" id="PF00355">
    <property type="entry name" value="Rieske"/>
    <property type="match status" value="1"/>
</dbReference>
<evidence type="ECO:0000256" key="3">
    <source>
        <dbReference type="ARBA" id="ARBA00022723"/>
    </source>
</evidence>
<sequence>MTTAHAAAQPLSGNHIAAGPLTEPPSGRSLLPARAYTGEDEFRAEQRLIFGAGWVWAGYAHWLAEPGAVHPVTVAGQPLLLVLDEQHRIRVFHNSCRHRGMTLTEEPTVVRKRIQCAYHCWSFGLDGKLCAAPFYGRAKGTAVDAELGDRLALVPVAAHVWAGLIFVDLAAADTDPQACAADFTDRLAPLLRRWSHIDFDRLHPIEERRFDVAANWKLVVENFLDFYHLPFIHPQVGPVAAALDIDDLVLRPDIMGGSYPRGAVGKAGKTEKRLPWLGEVPAELRERQDIFCVFPNALLFLEADWFQVIGFDPLAPDRTLEHMAVFVDRTAAGAEYAGTRTQLAEALFAVNEQDLPILRRLQAGRHSPAADATNLVAAWDQITALFQQRVADRANHR</sequence>
<dbReference type="CDD" id="cd03469">
    <property type="entry name" value="Rieske_RO_Alpha_N"/>
    <property type="match status" value="1"/>
</dbReference>
<evidence type="ECO:0000256" key="7">
    <source>
        <dbReference type="SAM" id="MobiDB-lite"/>
    </source>
</evidence>
<gene>
    <name evidence="9" type="primary">hcaE_9</name>
    <name evidence="9" type="ORF">NRB56_73960</name>
</gene>
<keyword evidence="9" id="KW-0223">Dioxygenase</keyword>
<keyword evidence="4 9" id="KW-0560">Oxidoreductase</keyword>